<evidence type="ECO:0000256" key="2">
    <source>
        <dbReference type="ARBA" id="ARBA00004191"/>
    </source>
</evidence>
<dbReference type="InParanoid" id="A0A409XPQ7"/>
<dbReference type="GO" id="GO:0071555">
    <property type="term" value="P:cell wall organization"/>
    <property type="evidence" value="ECO:0007669"/>
    <property type="project" value="UniProtKB-KW"/>
</dbReference>
<keyword evidence="6" id="KW-0134">Cell wall</keyword>
<keyword evidence="26" id="KW-1185">Reference proteome</keyword>
<comment type="caution">
    <text evidence="25">The sequence shown here is derived from an EMBL/GenBank/DDBJ whole genome shotgun (WGS) entry which is preliminary data.</text>
</comment>
<dbReference type="InterPro" id="IPR011330">
    <property type="entry name" value="Glyco_hydro/deAcase_b/a-brl"/>
</dbReference>
<comment type="subcellular location">
    <subcellularLocation>
        <location evidence="3">Cell membrane</location>
        <topology evidence="3">Lipid-anchor</topology>
        <topology evidence="3">GPI-anchor</topology>
    </subcellularLocation>
    <subcellularLocation>
        <location evidence="2">Secreted</location>
        <location evidence="2">Cell wall</location>
    </subcellularLocation>
</comment>
<evidence type="ECO:0000256" key="5">
    <source>
        <dbReference type="ARBA" id="ARBA00022475"/>
    </source>
</evidence>
<dbReference type="GO" id="GO:0046872">
    <property type="term" value="F:metal ion binding"/>
    <property type="evidence" value="ECO:0007669"/>
    <property type="project" value="UniProtKB-KW"/>
</dbReference>
<dbReference type="Gene3D" id="3.20.20.370">
    <property type="entry name" value="Glycoside hydrolase/deacetylase"/>
    <property type="match status" value="3"/>
</dbReference>
<keyword evidence="17" id="KW-0449">Lipoprotein</keyword>
<reference evidence="25 26" key="1">
    <citation type="journal article" date="2018" name="Evol. Lett.">
        <title>Horizontal gene cluster transfer increased hallucinogenic mushroom diversity.</title>
        <authorList>
            <person name="Reynolds H.T."/>
            <person name="Vijayakumar V."/>
            <person name="Gluck-Thaler E."/>
            <person name="Korotkin H.B."/>
            <person name="Matheny P.B."/>
            <person name="Slot J.C."/>
        </authorList>
    </citation>
    <scope>NUCLEOTIDE SEQUENCE [LARGE SCALE GENOMIC DNA]</scope>
    <source>
        <strain evidence="25 26">2631</strain>
    </source>
</reference>
<dbReference type="STRING" id="93625.A0A409XPQ7"/>
<keyword evidence="5" id="KW-1003">Cell membrane</keyword>
<dbReference type="EC" id="3.5.1.41" evidence="20"/>
<feature type="region of interest" description="Disordered" evidence="22">
    <location>
        <begin position="34"/>
        <end position="56"/>
    </location>
</feature>
<evidence type="ECO:0000256" key="17">
    <source>
        <dbReference type="ARBA" id="ARBA00023288"/>
    </source>
</evidence>
<keyword evidence="12" id="KW-0146">Chitin degradation</keyword>
<evidence type="ECO:0000256" key="21">
    <source>
        <dbReference type="ARBA" id="ARBA00048494"/>
    </source>
</evidence>
<accession>A0A409XPQ7</accession>
<dbReference type="GO" id="GO:0009272">
    <property type="term" value="P:fungal-type cell wall biogenesis"/>
    <property type="evidence" value="ECO:0007669"/>
    <property type="project" value="UniProtKB-ARBA"/>
</dbReference>
<keyword evidence="15" id="KW-0119">Carbohydrate metabolism</keyword>
<evidence type="ECO:0000256" key="10">
    <source>
        <dbReference type="ARBA" id="ARBA00022729"/>
    </source>
</evidence>
<keyword evidence="9" id="KW-0479">Metal-binding</keyword>
<protein>
    <recommendedName>
        <fullName evidence="20">chitin deacetylase</fullName>
        <ecNumber evidence="20">3.5.1.41</ecNumber>
    </recommendedName>
</protein>
<evidence type="ECO:0000256" key="22">
    <source>
        <dbReference type="SAM" id="MobiDB-lite"/>
    </source>
</evidence>
<evidence type="ECO:0000256" key="4">
    <source>
        <dbReference type="ARBA" id="ARBA00010973"/>
    </source>
</evidence>
<keyword evidence="16" id="KW-0170">Cobalt</keyword>
<evidence type="ECO:0000256" key="18">
    <source>
        <dbReference type="ARBA" id="ARBA00023316"/>
    </source>
</evidence>
<keyword evidence="11" id="KW-0378">Hydrolase</keyword>
<keyword evidence="13" id="KW-0472">Membrane</keyword>
<evidence type="ECO:0000256" key="12">
    <source>
        <dbReference type="ARBA" id="ARBA00023024"/>
    </source>
</evidence>
<organism evidence="25 26">
    <name type="scientific">Psilocybe cyanescens</name>
    <dbReference type="NCBI Taxonomy" id="93625"/>
    <lineage>
        <taxon>Eukaryota</taxon>
        <taxon>Fungi</taxon>
        <taxon>Dikarya</taxon>
        <taxon>Basidiomycota</taxon>
        <taxon>Agaricomycotina</taxon>
        <taxon>Agaricomycetes</taxon>
        <taxon>Agaricomycetidae</taxon>
        <taxon>Agaricales</taxon>
        <taxon>Agaricineae</taxon>
        <taxon>Strophariaceae</taxon>
        <taxon>Psilocybe</taxon>
    </lineage>
</organism>
<dbReference type="SUPFAM" id="SSF88713">
    <property type="entry name" value="Glycoside hydrolase/deacetylase"/>
    <property type="match status" value="3"/>
</dbReference>
<name>A0A409XPQ7_PSICY</name>
<evidence type="ECO:0000256" key="3">
    <source>
        <dbReference type="ARBA" id="ARBA00004609"/>
    </source>
</evidence>
<keyword evidence="19" id="KW-0624">Polysaccharide degradation</keyword>
<keyword evidence="7" id="KW-0964">Secreted</keyword>
<keyword evidence="18" id="KW-0961">Cell wall biogenesis/degradation</keyword>
<feature type="chain" id="PRO_5019371388" description="chitin deacetylase" evidence="23">
    <location>
        <begin position="19"/>
        <end position="1404"/>
    </location>
</feature>
<feature type="signal peptide" evidence="23">
    <location>
        <begin position="1"/>
        <end position="18"/>
    </location>
</feature>
<feature type="domain" description="NodB homology" evidence="24">
    <location>
        <begin position="199"/>
        <end position="395"/>
    </location>
</feature>
<dbReference type="Pfam" id="PF01522">
    <property type="entry name" value="Polysacc_deac_1"/>
    <property type="match status" value="3"/>
</dbReference>
<comment type="similarity">
    <text evidence="4">Belongs to the polysaccharide deacetylase family.</text>
</comment>
<keyword evidence="14" id="KW-0325">Glycoprotein</keyword>
<evidence type="ECO:0000259" key="24">
    <source>
        <dbReference type="PROSITE" id="PS51677"/>
    </source>
</evidence>
<evidence type="ECO:0000313" key="26">
    <source>
        <dbReference type="Proteomes" id="UP000283269"/>
    </source>
</evidence>
<feature type="compositionally biased region" description="Low complexity" evidence="22">
    <location>
        <begin position="932"/>
        <end position="992"/>
    </location>
</feature>
<evidence type="ECO:0000256" key="9">
    <source>
        <dbReference type="ARBA" id="ARBA00022723"/>
    </source>
</evidence>
<dbReference type="GO" id="GO:0005886">
    <property type="term" value="C:plasma membrane"/>
    <property type="evidence" value="ECO:0007669"/>
    <property type="project" value="UniProtKB-SubCell"/>
</dbReference>
<dbReference type="PROSITE" id="PS51677">
    <property type="entry name" value="NODB"/>
    <property type="match status" value="3"/>
</dbReference>
<proteinExistence type="inferred from homology"/>
<gene>
    <name evidence="25" type="ORF">CVT25_014017</name>
</gene>
<keyword evidence="10 23" id="KW-0732">Signal</keyword>
<dbReference type="GO" id="GO:0004099">
    <property type="term" value="F:chitin deacetylase activity"/>
    <property type="evidence" value="ECO:0007669"/>
    <property type="project" value="UniProtKB-EC"/>
</dbReference>
<evidence type="ECO:0000256" key="11">
    <source>
        <dbReference type="ARBA" id="ARBA00022801"/>
    </source>
</evidence>
<evidence type="ECO:0000256" key="8">
    <source>
        <dbReference type="ARBA" id="ARBA00022622"/>
    </source>
</evidence>
<evidence type="ECO:0000256" key="19">
    <source>
        <dbReference type="ARBA" id="ARBA00023326"/>
    </source>
</evidence>
<evidence type="ECO:0000256" key="1">
    <source>
        <dbReference type="ARBA" id="ARBA00001941"/>
    </source>
</evidence>
<dbReference type="GO" id="GO:0006032">
    <property type="term" value="P:chitin catabolic process"/>
    <property type="evidence" value="ECO:0007669"/>
    <property type="project" value="UniProtKB-KW"/>
</dbReference>
<sequence>MRFPRSTVFAILPALVIARSEEQHYARHHDLNARQTSAGTTQAASASGASGASSAGSAATIPTLATTFTFKLDATNPTAVPLSVINAAQPSSVTKPLDSTAVPGTTPTFIPNAPPLPNAAILNPANYPALDKPPPTDSDEVQQWIREVNATGVVIPNFSPTNPGGCPNNTEAVADSSRCWWTCGGCTRKTDVTQCPTALNWGLTYDDGPAHYTSNLLTYLDQQNLKSTFFVVGSRVISFPATLQTQFMGEHHIAVHTWSHPSLTTLTNDEIIAELGWSKKVIKDVLGVTPNLMRPPFGDIDDRVRAISVAMGLTPVMWTRISPLATFDTDDFNIAGGTTSVQQVLQNWENILGNATTMNSGFIVLEHDLFEQSVEVATGYILPDALAHNPPFTIQPVINCLNRTMADAYIETNDNSTNQPALSAAVSGRFFIYDSLNSNKLAAGIPAFLFALPVLVAAHRDSHIRVRHDNIHARQITTSDASAGVFSPANTLTGLTSTDSAPSSSSVSSALSISSVSGSSPGTVTAMTPMTTFHLQSTNPTAVPLISINSHQPSLATKSLDSTAIAGTSPTFLSGAPALPNATLLKPSNYPALDKLPLINSPEVQKWIQVVKDTGIIIPDFSPTNPGGCPNNSAAVSDTSRCWWTCGGCTRSTDISDCPTALDWGLTYDDGPSFYTSNLLSYLDQEKLKSTFFVVGSRVISFPAILQTQYMGKHQIAVHTWSHPALTTLTNEQIIAELGWSKKVIKDVLGVTPNMMRPPFGDIDDRVRAISLAMGLTPVMWTRISPLVTFDTDDFNIHSGTTSAEQVLQNWGNILFNVTTRSNGFIVLEHDLFEQSVEVATGYILPDALAHKPPFTIQPVISCLKKKMTDAYIETNDNATNPPALLSTNTLFAILPVLAVAHSDHHLHARNHLHARQVPGGAPPPPPGTGAGNTVASAAGSTASQAASVPPASHSGTTAAANTSSASAASTPAVSTPVGSVTTTPVAPTSSTPITSFTFQLAGTNPTAVPLSAIIPGQVSSATRALPSTAVAGSVPSFLSNAPPLPTITGLVASNYPPPDRPAPTDSPEVQQWIQEVKDTGIVIPDFSTTNGTGGCPNNTAAANDPSRCWWTCGGCTRSTDITDCPTAMDWGLTYDDGPAFYTPNLLEYLDQEQLKATFFVVGSRVFYNWNMLQSQYMGQHQIAVHTWSHFPLTSLTNEQVIAELGWSKKIIKDVLGVTPNMMRPPYGDIDDRVRAISLAMGLTPVMWTRISPLATFDTDDFNIANGQTSVQQVLQNWENIIANATTRNSGFIVLEHDLFEQSVEVATGYILPDALGHKNPPFKIQPVIQCLNKDLTDAYIETNNNSTNPPPFAAAVSAGVVSVTGTAAGAKSTGKSAAVSAQTTAGGLLSLAGLVLGGFLSVR</sequence>
<feature type="region of interest" description="Disordered" evidence="22">
    <location>
        <begin position="915"/>
        <end position="992"/>
    </location>
</feature>
<dbReference type="InterPro" id="IPR002509">
    <property type="entry name" value="NODB_dom"/>
</dbReference>
<evidence type="ECO:0000256" key="6">
    <source>
        <dbReference type="ARBA" id="ARBA00022512"/>
    </source>
</evidence>
<comment type="cofactor">
    <cofactor evidence="1">
        <name>Co(2+)</name>
        <dbReference type="ChEBI" id="CHEBI:48828"/>
    </cofactor>
</comment>
<evidence type="ECO:0000256" key="20">
    <source>
        <dbReference type="ARBA" id="ARBA00024056"/>
    </source>
</evidence>
<evidence type="ECO:0000256" key="13">
    <source>
        <dbReference type="ARBA" id="ARBA00023136"/>
    </source>
</evidence>
<feature type="domain" description="NodB homology" evidence="24">
    <location>
        <begin position="662"/>
        <end position="858"/>
    </location>
</feature>
<dbReference type="FunFam" id="3.20.20.370:FF:000004">
    <property type="entry name" value="Related to Chitin deacetylase"/>
    <property type="match status" value="3"/>
</dbReference>
<dbReference type="PANTHER" id="PTHR10587">
    <property type="entry name" value="GLYCOSYL TRANSFERASE-RELATED"/>
    <property type="match status" value="1"/>
</dbReference>
<feature type="compositionally biased region" description="Low complexity" evidence="22">
    <location>
        <begin position="35"/>
        <end position="56"/>
    </location>
</feature>
<comment type="catalytic activity">
    <reaction evidence="21">
        <text>[(1-&gt;4)-N-acetyl-beta-D-glucosaminyl](n) + n H2O = chitosan + n acetate</text>
        <dbReference type="Rhea" id="RHEA:10464"/>
        <dbReference type="Rhea" id="RHEA-COMP:9593"/>
        <dbReference type="Rhea" id="RHEA-COMP:9597"/>
        <dbReference type="ChEBI" id="CHEBI:15377"/>
        <dbReference type="ChEBI" id="CHEBI:17029"/>
        <dbReference type="ChEBI" id="CHEBI:30089"/>
        <dbReference type="ChEBI" id="CHEBI:57704"/>
        <dbReference type="EC" id="3.5.1.41"/>
    </reaction>
    <physiologicalReaction direction="left-to-right" evidence="21">
        <dbReference type="Rhea" id="RHEA:10465"/>
    </physiologicalReaction>
</comment>
<dbReference type="Proteomes" id="UP000283269">
    <property type="component" value="Unassembled WGS sequence"/>
</dbReference>
<dbReference type="PANTHER" id="PTHR10587:SF133">
    <property type="entry name" value="CHITIN DEACETYLASE 1-RELATED"/>
    <property type="match status" value="1"/>
</dbReference>
<dbReference type="EMBL" id="NHYD01000994">
    <property type="protein sequence ID" value="PPQ92710.1"/>
    <property type="molecule type" value="Genomic_DNA"/>
</dbReference>
<keyword evidence="8" id="KW-0336">GPI-anchor</keyword>
<dbReference type="GO" id="GO:0000272">
    <property type="term" value="P:polysaccharide catabolic process"/>
    <property type="evidence" value="ECO:0007669"/>
    <property type="project" value="UniProtKB-KW"/>
</dbReference>
<evidence type="ECO:0000256" key="16">
    <source>
        <dbReference type="ARBA" id="ARBA00023285"/>
    </source>
</evidence>
<dbReference type="GO" id="GO:0098552">
    <property type="term" value="C:side of membrane"/>
    <property type="evidence" value="ECO:0007669"/>
    <property type="project" value="UniProtKB-KW"/>
</dbReference>
<feature type="domain" description="NodB homology" evidence="24">
    <location>
        <begin position="1129"/>
        <end position="1324"/>
    </location>
</feature>
<dbReference type="InterPro" id="IPR050248">
    <property type="entry name" value="Polysacc_deacetylase_ArnD"/>
</dbReference>
<evidence type="ECO:0000256" key="23">
    <source>
        <dbReference type="SAM" id="SignalP"/>
    </source>
</evidence>
<evidence type="ECO:0000256" key="7">
    <source>
        <dbReference type="ARBA" id="ARBA00022525"/>
    </source>
</evidence>
<evidence type="ECO:0000256" key="14">
    <source>
        <dbReference type="ARBA" id="ARBA00023180"/>
    </source>
</evidence>
<evidence type="ECO:0000313" key="25">
    <source>
        <dbReference type="EMBL" id="PPQ92710.1"/>
    </source>
</evidence>
<dbReference type="OrthoDB" id="407355at2759"/>
<evidence type="ECO:0000256" key="15">
    <source>
        <dbReference type="ARBA" id="ARBA00023277"/>
    </source>
</evidence>